<gene>
    <name evidence="1" type="ORF">WDZ17_11620</name>
</gene>
<dbReference type="RefSeq" id="WP_339575338.1">
    <property type="nucleotide sequence ID" value="NZ_JBBIAA010000013.1"/>
</dbReference>
<proteinExistence type="predicted"/>
<organism evidence="1 2">
    <name type="scientific">Pseudokineococcus basanitobsidens</name>
    <dbReference type="NCBI Taxonomy" id="1926649"/>
    <lineage>
        <taxon>Bacteria</taxon>
        <taxon>Bacillati</taxon>
        <taxon>Actinomycetota</taxon>
        <taxon>Actinomycetes</taxon>
        <taxon>Kineosporiales</taxon>
        <taxon>Kineosporiaceae</taxon>
        <taxon>Pseudokineococcus</taxon>
    </lineage>
</organism>
<dbReference type="Pfam" id="PF06262">
    <property type="entry name" value="Zincin_1"/>
    <property type="match status" value="1"/>
</dbReference>
<accession>A0ABU8RLI4</accession>
<comment type="caution">
    <text evidence="1">The sequence shown here is derived from an EMBL/GenBank/DDBJ whole genome shotgun (WGS) entry which is preliminary data.</text>
</comment>
<evidence type="ECO:0000313" key="2">
    <source>
        <dbReference type="Proteomes" id="UP001387100"/>
    </source>
</evidence>
<name>A0ABU8RLI4_9ACTN</name>
<evidence type="ECO:0000313" key="1">
    <source>
        <dbReference type="EMBL" id="MEJ5945938.1"/>
    </source>
</evidence>
<keyword evidence="2" id="KW-1185">Reference proteome</keyword>
<dbReference type="InterPro" id="IPR038555">
    <property type="entry name" value="Zincin_1_sf"/>
</dbReference>
<reference evidence="1 2" key="1">
    <citation type="journal article" date="2017" name="Int. J. Syst. Evol. Microbiol.">
        <title>Pseudokineococcus basanitobsidens sp. nov., isolated from volcanic rock.</title>
        <authorList>
            <person name="Lee D.W."/>
            <person name="Park M.Y."/>
            <person name="Kim J.J."/>
            <person name="Kim B.S."/>
        </authorList>
    </citation>
    <scope>NUCLEOTIDE SEQUENCE [LARGE SCALE GENOMIC DNA]</scope>
    <source>
        <strain evidence="1 2">DSM 103726</strain>
    </source>
</reference>
<dbReference type="SUPFAM" id="SSF55486">
    <property type="entry name" value="Metalloproteases ('zincins'), catalytic domain"/>
    <property type="match status" value="1"/>
</dbReference>
<dbReference type="CDD" id="cd12952">
    <property type="entry name" value="MMP_ACEL2062"/>
    <property type="match status" value="1"/>
</dbReference>
<dbReference type="InterPro" id="IPR010428">
    <property type="entry name" value="Zincin_1"/>
</dbReference>
<dbReference type="Proteomes" id="UP001387100">
    <property type="component" value="Unassembled WGS sequence"/>
</dbReference>
<dbReference type="Gene3D" id="3.30.2010.20">
    <property type="match status" value="1"/>
</dbReference>
<sequence>MGEEEFEAAVADGLDRIPPELTAAMRNVVVLVADEPEEQALADARAVGDLDPDDPDATLLGLYEGTPLTERDGWWDAGSLPDRITIFRGPVLRLCDDPEEVAEEVAVTVVHEVAHHFGIDDDRLHELGWG</sequence>
<dbReference type="EMBL" id="JBBIAA010000013">
    <property type="protein sequence ID" value="MEJ5945938.1"/>
    <property type="molecule type" value="Genomic_DNA"/>
</dbReference>
<protein>
    <submittedName>
        <fullName evidence="1">Metallopeptidase family protein</fullName>
    </submittedName>
</protein>